<dbReference type="CDD" id="cd17646">
    <property type="entry name" value="A_NRPS_AB3403-like"/>
    <property type="match status" value="1"/>
</dbReference>
<accession>A0AA47A800</accession>
<dbReference type="SUPFAM" id="SSF56801">
    <property type="entry name" value="Acetyl-CoA synthetase-like"/>
    <property type="match status" value="3"/>
</dbReference>
<dbReference type="FunFam" id="3.40.50.980:FF:000001">
    <property type="entry name" value="Non-ribosomal peptide synthetase"/>
    <property type="match status" value="1"/>
</dbReference>
<evidence type="ECO:0000259" key="5">
    <source>
        <dbReference type="PROSITE" id="PS50075"/>
    </source>
</evidence>
<dbReference type="InterPro" id="IPR009081">
    <property type="entry name" value="PP-bd_ACP"/>
</dbReference>
<dbReference type="SMART" id="SM00823">
    <property type="entry name" value="PKS_PP"/>
    <property type="match status" value="3"/>
</dbReference>
<feature type="domain" description="Carrier" evidence="5">
    <location>
        <begin position="964"/>
        <end position="1039"/>
    </location>
</feature>
<dbReference type="InterPro" id="IPR020845">
    <property type="entry name" value="AMP-binding_CS"/>
</dbReference>
<gene>
    <name evidence="6" type="ORF">KUM34_006300</name>
</gene>
<feature type="region of interest" description="Disordered" evidence="4">
    <location>
        <begin position="3040"/>
        <end position="3062"/>
    </location>
</feature>
<dbReference type="FunFam" id="3.30.300.30:FF:000010">
    <property type="entry name" value="Enterobactin synthetase component F"/>
    <property type="match status" value="1"/>
</dbReference>
<dbReference type="GO" id="GO:0072330">
    <property type="term" value="P:monocarboxylic acid biosynthetic process"/>
    <property type="evidence" value="ECO:0007669"/>
    <property type="project" value="UniProtKB-ARBA"/>
</dbReference>
<dbReference type="FunFam" id="1.10.1200.10:FF:000016">
    <property type="entry name" value="Non-ribosomal peptide synthase"/>
    <property type="match status" value="1"/>
</dbReference>
<dbReference type="InterPro" id="IPR045851">
    <property type="entry name" value="AMP-bd_C_sf"/>
</dbReference>
<dbReference type="InterPro" id="IPR000873">
    <property type="entry name" value="AMP-dep_synth/lig_dom"/>
</dbReference>
<dbReference type="InterPro" id="IPR036736">
    <property type="entry name" value="ACP-like_sf"/>
</dbReference>
<reference evidence="6 7" key="1">
    <citation type="journal article" date="2021" name="Front. Microbiol.">
        <title>Bacterial Transformation of Aromatic Monomers in Softwood Black Liquor.</title>
        <authorList>
            <person name="Navas L.E."/>
            <person name="Dexter G."/>
            <person name="Liu J."/>
            <person name="Levy-Booth D."/>
            <person name="Cho M."/>
            <person name="Jang S.K."/>
            <person name="Mansfield S.D."/>
            <person name="Renneckar S."/>
            <person name="Mohn W.W."/>
            <person name="Eltis L.D."/>
        </authorList>
    </citation>
    <scope>NUCLEOTIDE SEQUENCE [LARGE SCALE GENOMIC DNA]</scope>
    <source>
        <strain evidence="6 7">GD02</strain>
    </source>
</reference>
<evidence type="ECO:0000256" key="1">
    <source>
        <dbReference type="ARBA" id="ARBA00001957"/>
    </source>
</evidence>
<dbReference type="Pfam" id="PF00668">
    <property type="entry name" value="Condensation"/>
    <property type="match status" value="4"/>
</dbReference>
<dbReference type="SUPFAM" id="SSF52777">
    <property type="entry name" value="CoA-dependent acyltransferases"/>
    <property type="match status" value="8"/>
</dbReference>
<dbReference type="Proteomes" id="UP001162740">
    <property type="component" value="Chromosome"/>
</dbReference>
<dbReference type="Gene3D" id="1.10.1200.10">
    <property type="entry name" value="ACP-like"/>
    <property type="match status" value="3"/>
</dbReference>
<evidence type="ECO:0000256" key="4">
    <source>
        <dbReference type="SAM" id="MobiDB-lite"/>
    </source>
</evidence>
<dbReference type="Pfam" id="PF00550">
    <property type="entry name" value="PP-binding"/>
    <property type="match status" value="3"/>
</dbReference>
<dbReference type="Gene3D" id="3.30.559.30">
    <property type="entry name" value="Nonribosomal peptide synthetase, condensation domain"/>
    <property type="match status" value="4"/>
</dbReference>
<dbReference type="GO" id="GO:0005829">
    <property type="term" value="C:cytosol"/>
    <property type="evidence" value="ECO:0007669"/>
    <property type="project" value="TreeGrafter"/>
</dbReference>
<dbReference type="SUPFAM" id="SSF47336">
    <property type="entry name" value="ACP-like"/>
    <property type="match status" value="3"/>
</dbReference>
<dbReference type="EMBL" id="CP083974">
    <property type="protein sequence ID" value="UZF46284.1"/>
    <property type="molecule type" value="Genomic_DNA"/>
</dbReference>
<dbReference type="Gene3D" id="2.30.38.10">
    <property type="entry name" value="Luciferase, Domain 3"/>
    <property type="match status" value="3"/>
</dbReference>
<dbReference type="FunFam" id="3.40.50.980:FF:000002">
    <property type="entry name" value="Enterobactin synthetase component F"/>
    <property type="match status" value="1"/>
</dbReference>
<dbReference type="Pfam" id="PF13193">
    <property type="entry name" value="AMP-binding_C"/>
    <property type="match status" value="3"/>
</dbReference>
<dbReference type="Gene3D" id="3.30.559.10">
    <property type="entry name" value="Chloramphenicol acetyltransferase-like domain"/>
    <property type="match status" value="4"/>
</dbReference>
<dbReference type="InterPro" id="IPR023213">
    <property type="entry name" value="CAT-like_dom_sf"/>
</dbReference>
<dbReference type="Gene3D" id="3.40.50.980">
    <property type="match status" value="6"/>
</dbReference>
<dbReference type="InterPro" id="IPR001242">
    <property type="entry name" value="Condensation_dom"/>
</dbReference>
<feature type="domain" description="Carrier" evidence="5">
    <location>
        <begin position="3058"/>
        <end position="3132"/>
    </location>
</feature>
<feature type="domain" description="Carrier" evidence="5">
    <location>
        <begin position="2002"/>
        <end position="2077"/>
    </location>
</feature>
<keyword evidence="3" id="KW-0597">Phosphoprotein</keyword>
<organism evidence="6 7">
    <name type="scientific">Rhodococcus rhodochrous</name>
    <dbReference type="NCBI Taxonomy" id="1829"/>
    <lineage>
        <taxon>Bacteria</taxon>
        <taxon>Bacillati</taxon>
        <taxon>Actinomycetota</taxon>
        <taxon>Actinomycetes</taxon>
        <taxon>Mycobacteriales</taxon>
        <taxon>Nocardiaceae</taxon>
        <taxon>Rhodococcus</taxon>
    </lineage>
</organism>
<keyword evidence="2" id="KW-0596">Phosphopantetheine</keyword>
<dbReference type="GO" id="GO:0031177">
    <property type="term" value="F:phosphopantetheine binding"/>
    <property type="evidence" value="ECO:0007669"/>
    <property type="project" value="InterPro"/>
</dbReference>
<comment type="cofactor">
    <cofactor evidence="1">
        <name>pantetheine 4'-phosphate</name>
        <dbReference type="ChEBI" id="CHEBI:47942"/>
    </cofactor>
</comment>
<dbReference type="GO" id="GO:0047527">
    <property type="term" value="F:2,3-dihydroxybenzoate-serine ligase activity"/>
    <property type="evidence" value="ECO:0007669"/>
    <property type="project" value="TreeGrafter"/>
</dbReference>
<dbReference type="RefSeq" id="WP_229582395.1">
    <property type="nucleotide sequence ID" value="NZ_CP083974.1"/>
</dbReference>
<proteinExistence type="predicted"/>
<dbReference type="PANTHER" id="PTHR45527:SF1">
    <property type="entry name" value="FATTY ACID SYNTHASE"/>
    <property type="match status" value="1"/>
</dbReference>
<dbReference type="PROSITE" id="PS00012">
    <property type="entry name" value="PHOSPHOPANTETHEINE"/>
    <property type="match status" value="2"/>
</dbReference>
<evidence type="ECO:0000313" key="7">
    <source>
        <dbReference type="Proteomes" id="UP001162740"/>
    </source>
</evidence>
<sequence length="3549" mass="375385">MESIVPLPLPLTAAQAGMWFAQTIDPSNPTLVTGHFLEIDGAIDPDVLARAVHTVFTESPELRARIAVVDEMPVQFPDAHPAPEVEVTDLTADADPRRTAVDTMRAILRVPMDPATGAGIGAQVFVLGPGRVLLFLRAHHALLDVYGYSLLERRIVAVYTAILRDEDVPPATFGSIAQVVAEDDEYRSSDRITADRDFWTETLHGAPDALGFAETAVPAASSLARAVVTESVQIPGDVAEALDAAARRAGVGWPDLVTAATAAYLTRVTGVRDVVLGFPAMNRMGSVAAKVLTTAVNVVPLRLAVAPEASLAALAADVRATVAAQGRHSRYRGEDILRDLRLPATGPGPVGPTVNIKPFGDTVRFGDATATVHSLARGPVHDLAVVARRVDSTRALELTLDADADRYTPEEVAGHAAAIARLLAFAAREEADERPLAHADLLDPDFRAELETRWHGAVSESVLPDAMELFDAQVAATGAAPALVAGAERLTYAELDARIGSVADELARAGAGREVTVALALPRTADMVVALLAVLRTGAAYLPLDPAFPAERLEYMLDDARPAILLTTDDFADRLGTSTPAATAIFRDGALHWRDDSPVATAPAGRPTPGQSAYVIYTSGSTGRPKGVVLSRGALARFVDAATDLVGIGTHTRLLALTTLSFDISVLELIVPLCRGGAVVLAGDDDARDPAAIAVLAGTESVNCIQATPSLWGAIVEHDGPDLAGADVLVGGEALPAALAGTLAARARSVVNMYGPTEATVWCTSAPVAPDLPWTGSVGRPYPGTGVRVLDRQLQPVPVGAAGELYVVGQQLARGYRGRPGLTATRFVADPFGAGRMYRTGDLVRWTADGTLQYLGRGDDQVKVRGHRIELGEIETAATQFSGVTQAVVVARPDATGAARLVGYVTGTDVDTAALHDFLRTRLPEYMVPSVTVVLDEFPLTANLKVDRKALPTPEIGAPDTGRDPETATEHTLAGVFADLLGLPAVGVDADFFTLGGTSLSATRLVARIRSALDVEVSLRDVFDAPTVAGLAVVVDGASPARPRFVAGPRPARIPLSSAQQRLWFLDRAQGPSPTYNIPFALDLRGRLDADLLDRALVHVVTRHEVLRTVVDVVDGEPVQVVIDAPSTILQVAEARDGNAEALLDAAARAPFDLAQDRPFRAHLVRRAPDDAVLLLVVHHIAGDEWSAETVFADLAVAYADLAEGRVPDGTPRPQYADFAVWQRGLADDPAAAALRDRDLAFWRSTLAGAPEELALPHDRPRPAVPSHRGGEVYVQVDSELSAALRDTCARSGASMFMLTHAAVAALFTALGAGDDIVLGAPVAGRADSGLEDIVGFFVDTVALRTDLSGDPDTAEILTRVRRADLAALAHQEVPFDEVVDAVGVTPSLARHPLFQTMVQYRTEPAVPQIGDTTATVSYLSTGTSKFDLTVDFLDATDGLSIRFEYAEDLYDRTSVRTLGQRLLSVLAAFAGPEPRQLSAIDVRTDDERAADTAAAVPATTQLLPDLLEVAFAAHPERSALVFGTETLSYREFGARVHRSARALAERGIGPGSVVAVAAARSGAAVVALAAVVVSGAAYLPVDLSYPPARIEFMLTDAAPDLVLVDTDGAVPGDAPQFTLTALTEAAQGHSDAPVTDLDRTRPLHSADGSYVVYTSGSTGVPKGVVGTAAALANRLAWQAARVRPSGDDVRLAKSSLSFIDGSTELFTGLLSGATMILAGDAASRDAEALADLVVRHRVRMLTAVPSLAETLAALRPEAAELVDTWFLSGEPLGTSVIAALPDARVINSYGSSEVAGDVTIWTAPSADVDRVRIGAPVDGVTARILDRHLRPVPDGVTGELHVGGVQSARGYLGRPDLTAARFVADPAGSGTRLFRTGDLVRRNPSGELEFVSRADHQLSLRGFRIEPGEVEAALLRHPAVTAALVTVRSSASGTDLLVGYVVADPAAPRPSATDLQDHLRTVVPDYMIPTVFAVLDAMPTLPNGKVDRAALPDPAQSHSTREATDDERVVCEVLAELLGVPHVGPDDDFFALGGNSLLATRLSAALRVRTGRNPSIRDIFDLRTPARLAATVPATLAGPELVRRDHAELVPMSAAQRRLWFLFRLEGASATYNIPYTMRLRGALDVDALRGALQHLIAGHDTLRTVFTEPDEDDVEQIGYQRVLPAEDCTVDLRIVDAAPADLDALLAEEAGLPFDLAHDLPIRATLVRTAPDDAHLMVLVHHIAADEWSATPLVADLSAWYAHLTTGAPAPAPLPVQYRDFTLWQDERLGTGDESLREAQTEYWARVLDGAPEELAVPHDRPRGAVSSYRGGAVPFTVDPRTREALADIAAGSGATMFMLTHAVVAALLRAHGAGDDIVVGTPVAGRPDAALDRIVGFFVNTLVLRTDLSGDPTVRDLLARVREVDLDAYAHQDLPFEVLVERLAPARSLARQPLFQIMVQYRDRLDEIRMPGLDAEPVFVETGTSKFDLTFDLAETDDGGIRGRIEYATDLFDRDTVDGFAQRLTALLSEIAADPDTSLSQLSVLTADDRKALAAAEIGTVRGNGPDRTIPELFSQQVAATPDGLALVDDTTGRRWSYAELDRAVAALAGHLRAVPGVGIDAVVAVAIPRSTALVVALLAIHRVGAAYLPLDENYPAERLAYMLADAQPVAVVAATGTAMSFGSGVPVLEVDESGSAGFDPEDPVTLPTAMPLDRAAYVLYTSGSTGTPKGVVVGHRAVANRLRWMQDEYGLTAEDRVLQKTPSGFDVSVWEFFWPLITGATLVVATADGHRDPHYLRDVIARQSITTVHFVPSMLAALLDVLAAEQDGTLRPNRVICSGEALTADHRDRFHTLVDAELHNLYGPTEAAVDVTAAPIPAQDIPWVPIGRPIDNTRTLVLDERLRPVAPGVVGELYLGGVQLARGYHRRAGLTAGRFVADPFGDAGERLYRTGDLVRWRDRGEGLELDYIGRADGQVKLRGLRIELGEIEATLVAHPDVAQSAVVVRDGMLAGYVVPLSGHTVEPADLLAHAATTLPDHMVPVTVTVLEALPLGPNGKLDRRALPDPQPTATTRREPETPAEAALCELFAQALRLDSVGPDDDFFALGGDSIVSMQVVTAARRKGIEFGPREIFRWRTPAGLAAVAQFAAAVEQPAGPADEREPGPVPVLPSVHALRETGTDPAGAAIVFAVDTPADEEQVAGALRTVVAAHDALRMRLTRVASVLWSLDTRPADEVPVRVVETTDLAAAEQRARIEAAATLDPEAGPVLSAVWPTTGQTGRLVVAVHPIVADGVSVDVLAADLVAAMTGGAVAVPAATARGLATRINERAQDPALLGELAHWAQVLAPGAALSTAVLPVGEPVEPVEVTAVEFTAEVPAGPADEQDPAAAAVTALAIAVARVRETAPAQLLVEVERDARRFSDGEPDCTRTVGPFAVGVPVRVPVTDDPDAVSAGVTAALDAVPADGSGYALLRHLNAQAAPAFMALARPDVLVRVETVPTERRVPCGHALELTVRIEERTDGRMFVATMRSDGRIPSEEIRALSEAWAAAMNAPVGAGFSTPTST</sequence>
<dbReference type="NCBIfam" id="TIGR01733">
    <property type="entry name" value="AA-adenyl-dom"/>
    <property type="match status" value="3"/>
</dbReference>
<evidence type="ECO:0000256" key="3">
    <source>
        <dbReference type="ARBA" id="ARBA00022553"/>
    </source>
</evidence>
<dbReference type="PROSITE" id="PS00455">
    <property type="entry name" value="AMP_BINDING"/>
    <property type="match status" value="3"/>
</dbReference>
<dbReference type="GO" id="GO:0008610">
    <property type="term" value="P:lipid biosynthetic process"/>
    <property type="evidence" value="ECO:0007669"/>
    <property type="project" value="UniProtKB-ARBA"/>
</dbReference>
<dbReference type="CDD" id="cd05930">
    <property type="entry name" value="A_NRPS"/>
    <property type="match status" value="2"/>
</dbReference>
<dbReference type="NCBIfam" id="NF003417">
    <property type="entry name" value="PRK04813.1"/>
    <property type="match status" value="3"/>
</dbReference>
<dbReference type="CDD" id="cd19540">
    <property type="entry name" value="LCL_NRPS-like"/>
    <property type="match status" value="2"/>
</dbReference>
<dbReference type="Pfam" id="PF00501">
    <property type="entry name" value="AMP-binding"/>
    <property type="match status" value="3"/>
</dbReference>
<dbReference type="Gene3D" id="3.30.300.30">
    <property type="match status" value="3"/>
</dbReference>
<dbReference type="InterPro" id="IPR025110">
    <property type="entry name" value="AMP-bd_C"/>
</dbReference>
<evidence type="ECO:0000313" key="6">
    <source>
        <dbReference type="EMBL" id="UZF46284.1"/>
    </source>
</evidence>
<dbReference type="GO" id="GO:0009239">
    <property type="term" value="P:enterobactin biosynthetic process"/>
    <property type="evidence" value="ECO:0007669"/>
    <property type="project" value="TreeGrafter"/>
</dbReference>
<dbReference type="GO" id="GO:0043041">
    <property type="term" value="P:amino acid activation for nonribosomal peptide biosynthetic process"/>
    <property type="evidence" value="ECO:0007669"/>
    <property type="project" value="TreeGrafter"/>
</dbReference>
<dbReference type="InterPro" id="IPR020806">
    <property type="entry name" value="PKS_PP-bd"/>
</dbReference>
<evidence type="ECO:0000256" key="2">
    <source>
        <dbReference type="ARBA" id="ARBA00022450"/>
    </source>
</evidence>
<dbReference type="InterPro" id="IPR006162">
    <property type="entry name" value="Ppantetheine_attach_site"/>
</dbReference>
<dbReference type="FunFam" id="3.40.50.12780:FF:000012">
    <property type="entry name" value="Non-ribosomal peptide synthetase"/>
    <property type="match status" value="2"/>
</dbReference>
<dbReference type="PROSITE" id="PS50075">
    <property type="entry name" value="CARRIER"/>
    <property type="match status" value="3"/>
</dbReference>
<dbReference type="PANTHER" id="PTHR45527">
    <property type="entry name" value="NONRIBOSOMAL PEPTIDE SYNTHETASE"/>
    <property type="match status" value="1"/>
</dbReference>
<name>A0AA47A800_RHORH</name>
<dbReference type="GO" id="GO:0009366">
    <property type="term" value="C:enterobactin synthetase complex"/>
    <property type="evidence" value="ECO:0007669"/>
    <property type="project" value="TreeGrafter"/>
</dbReference>
<protein>
    <submittedName>
        <fullName evidence="6">Amino acid adenylation domain-containing protein</fullName>
    </submittedName>
</protein>
<dbReference type="InterPro" id="IPR010071">
    <property type="entry name" value="AA_adenyl_dom"/>
</dbReference>